<evidence type="ECO:0000313" key="2">
    <source>
        <dbReference type="Proteomes" id="UP000199071"/>
    </source>
</evidence>
<protein>
    <submittedName>
        <fullName evidence="1">Uncharacterized protein</fullName>
    </submittedName>
</protein>
<proteinExistence type="predicted"/>
<reference evidence="1 2" key="1">
    <citation type="submission" date="2016-10" db="EMBL/GenBank/DDBJ databases">
        <authorList>
            <person name="de Groot N.N."/>
        </authorList>
    </citation>
    <scope>NUCLEOTIDE SEQUENCE [LARGE SCALE GENOMIC DNA]</scope>
    <source>
        <strain evidence="1 2">ATCC 35022</strain>
    </source>
</reference>
<accession>A0A1G6CQN3</accession>
<gene>
    <name evidence="1" type="ORF">SAMN02982931_02620</name>
</gene>
<name>A0A1G6CQN3_9HYPH</name>
<dbReference type="EMBL" id="FMXQ01000005">
    <property type="protein sequence ID" value="SDB35201.1"/>
    <property type="molecule type" value="Genomic_DNA"/>
</dbReference>
<dbReference type="AlphaFoldDB" id="A0A1G6CQN3"/>
<evidence type="ECO:0000313" key="1">
    <source>
        <dbReference type="EMBL" id="SDB35201.1"/>
    </source>
</evidence>
<dbReference type="Proteomes" id="UP000199071">
    <property type="component" value="Unassembled WGS sequence"/>
</dbReference>
<dbReference type="STRING" id="665467.SAMN02982931_02620"/>
<sequence length="182" mass="19002">MKAMGATIKNTLLAGFAGWSFVLSAGSVVSAPANLYQSCIDRLKTEQGDAFCGGLVKGYELGYAARSAVGLGDVPWSGTSSGLVFGPQGFAGDSDQPLVFQPAGAGSEPFVLEPAPDEAEDQTTVGKGPYTFDIEKFKTVPLETWLSDNPGKFDPDRFKALQGAVGEFGADKPVIYQIPGPS</sequence>
<organism evidence="1 2">
    <name type="scientific">Bauldia litoralis</name>
    <dbReference type="NCBI Taxonomy" id="665467"/>
    <lineage>
        <taxon>Bacteria</taxon>
        <taxon>Pseudomonadati</taxon>
        <taxon>Pseudomonadota</taxon>
        <taxon>Alphaproteobacteria</taxon>
        <taxon>Hyphomicrobiales</taxon>
        <taxon>Kaistiaceae</taxon>
        <taxon>Bauldia</taxon>
    </lineage>
</organism>
<keyword evidence="2" id="KW-1185">Reference proteome</keyword>
<dbReference type="RefSeq" id="WP_139167829.1">
    <property type="nucleotide sequence ID" value="NZ_FMXQ01000005.1"/>
</dbReference>